<dbReference type="PRINTS" id="PR00398">
    <property type="entry name" value="STRDHORMONER"/>
</dbReference>
<dbReference type="SMART" id="SM00430">
    <property type="entry name" value="HOLI"/>
    <property type="match status" value="1"/>
</dbReference>
<dbReference type="PANTHER" id="PTHR24082:SF507">
    <property type="entry name" value="BILE ACID RECEPTOR-RELATED"/>
    <property type="match status" value="1"/>
</dbReference>
<dbReference type="GO" id="GO:0090575">
    <property type="term" value="C:RNA polymerase II transcription regulator complex"/>
    <property type="evidence" value="ECO:0007669"/>
    <property type="project" value="TreeGrafter"/>
</dbReference>
<keyword evidence="3" id="KW-0862">Zinc</keyword>
<evidence type="ECO:0000256" key="6">
    <source>
        <dbReference type="ARBA" id="ARBA00023163"/>
    </source>
</evidence>
<evidence type="ECO:0000313" key="9">
    <source>
        <dbReference type="EMBL" id="CAF2958737.1"/>
    </source>
</evidence>
<reference evidence="9" key="1">
    <citation type="submission" date="2021-02" db="EMBL/GenBank/DDBJ databases">
        <authorList>
            <person name="Bekaert M."/>
        </authorList>
    </citation>
    <scope>NUCLEOTIDE SEQUENCE</scope>
    <source>
        <strain evidence="9">IoA-00</strain>
    </source>
</reference>
<dbReference type="GO" id="GO:0035100">
    <property type="term" value="F:ecdysone binding"/>
    <property type="evidence" value="ECO:0007669"/>
    <property type="project" value="InterPro"/>
</dbReference>
<sequence>MLCHGYEGRVCVVPERTCIQKRQAKAAAAAAAAADTTVDPKSNNNGKNGSISIDMASFPKRLSSTKPLKPEEEELINRLVYFQEEYEHPSEADLNRVYHVPMHIQLIVEFSKHLPGFQNLCRDDQINLLKGCSSEVMMLRGARRYDAESDSIVYATNYPFTKENYAKAGLGNDELFRFCRAMSRMKEPKRVEKIQEIYVDALQAYVMANRKKNQMVTFAKLLYVLTELRSLGINNSELCFSLKLKNRKLPPFLMEIWDIE</sequence>
<dbReference type="PANTHER" id="PTHR24082">
    <property type="entry name" value="NUCLEAR HORMONE RECEPTOR"/>
    <property type="match status" value="1"/>
</dbReference>
<dbReference type="Proteomes" id="UP000675881">
    <property type="component" value="Chromosome 5"/>
</dbReference>
<keyword evidence="7" id="KW-0675">Receptor</keyword>
<dbReference type="AlphaFoldDB" id="A0A7R8CX95"/>
<evidence type="ECO:0000256" key="3">
    <source>
        <dbReference type="ARBA" id="ARBA00022833"/>
    </source>
</evidence>
<keyword evidence="6" id="KW-0804">Transcription</keyword>
<dbReference type="Gene3D" id="1.10.565.10">
    <property type="entry name" value="Retinoid X Receptor"/>
    <property type="match status" value="2"/>
</dbReference>
<keyword evidence="2" id="KW-0863">Zinc-finger</keyword>
<dbReference type="SUPFAM" id="SSF48508">
    <property type="entry name" value="Nuclear receptor ligand-binding domain"/>
    <property type="match status" value="1"/>
</dbReference>
<evidence type="ECO:0000256" key="7">
    <source>
        <dbReference type="ARBA" id="ARBA00023170"/>
    </source>
</evidence>
<dbReference type="InterPro" id="IPR003069">
    <property type="entry name" value="Ecdystd_rcpt"/>
</dbReference>
<dbReference type="PROSITE" id="PS51843">
    <property type="entry name" value="NR_LBD"/>
    <property type="match status" value="1"/>
</dbReference>
<dbReference type="OrthoDB" id="5837785at2759"/>
<evidence type="ECO:0000256" key="8">
    <source>
        <dbReference type="SAM" id="MobiDB-lite"/>
    </source>
</evidence>
<dbReference type="PRINTS" id="PR01283">
    <property type="entry name" value="ECDYSTEROIDR"/>
</dbReference>
<keyword evidence="4" id="KW-0805">Transcription regulation</keyword>
<dbReference type="Pfam" id="PF00104">
    <property type="entry name" value="Hormone_recep"/>
    <property type="match status" value="2"/>
</dbReference>
<evidence type="ECO:0000256" key="4">
    <source>
        <dbReference type="ARBA" id="ARBA00023015"/>
    </source>
</evidence>
<dbReference type="InterPro" id="IPR001723">
    <property type="entry name" value="Nuclear_hrmn_rcpt"/>
</dbReference>
<protein>
    <submittedName>
        <fullName evidence="9">NR1H1</fullName>
    </submittedName>
</protein>
<name>A0A7R8CX95_LEPSM</name>
<dbReference type="GO" id="GO:0035076">
    <property type="term" value="P:ecdysone receptor signaling pathway"/>
    <property type="evidence" value="ECO:0007669"/>
    <property type="project" value="InterPro"/>
</dbReference>
<evidence type="ECO:0000256" key="2">
    <source>
        <dbReference type="ARBA" id="ARBA00022771"/>
    </source>
</evidence>
<feature type="compositionally biased region" description="Low complexity" evidence="8">
    <location>
        <begin position="41"/>
        <end position="52"/>
    </location>
</feature>
<keyword evidence="1" id="KW-0479">Metal-binding</keyword>
<keyword evidence="10" id="KW-1185">Reference proteome</keyword>
<keyword evidence="5" id="KW-0238">DNA-binding</keyword>
<dbReference type="EMBL" id="HG994584">
    <property type="protein sequence ID" value="CAF2958737.1"/>
    <property type="molecule type" value="Genomic_DNA"/>
</dbReference>
<dbReference type="GO" id="GO:0045944">
    <property type="term" value="P:positive regulation of transcription by RNA polymerase II"/>
    <property type="evidence" value="ECO:0007669"/>
    <property type="project" value="TreeGrafter"/>
</dbReference>
<gene>
    <name evidence="9" type="ORF">LSAA_9545</name>
</gene>
<evidence type="ECO:0000256" key="1">
    <source>
        <dbReference type="ARBA" id="ARBA00022723"/>
    </source>
</evidence>
<proteinExistence type="predicted"/>
<organism evidence="9 10">
    <name type="scientific">Lepeophtheirus salmonis</name>
    <name type="common">Salmon louse</name>
    <name type="synonym">Caligus salmonis</name>
    <dbReference type="NCBI Taxonomy" id="72036"/>
    <lineage>
        <taxon>Eukaryota</taxon>
        <taxon>Metazoa</taxon>
        <taxon>Ecdysozoa</taxon>
        <taxon>Arthropoda</taxon>
        <taxon>Crustacea</taxon>
        <taxon>Multicrustacea</taxon>
        <taxon>Hexanauplia</taxon>
        <taxon>Copepoda</taxon>
        <taxon>Siphonostomatoida</taxon>
        <taxon>Caligidae</taxon>
        <taxon>Lepeophtheirus</taxon>
    </lineage>
</organism>
<accession>A0A7R8CX95</accession>
<dbReference type="GO" id="GO:0004879">
    <property type="term" value="F:nuclear receptor activity"/>
    <property type="evidence" value="ECO:0007669"/>
    <property type="project" value="InterPro"/>
</dbReference>
<dbReference type="GO" id="GO:0000122">
    <property type="term" value="P:negative regulation of transcription by RNA polymerase II"/>
    <property type="evidence" value="ECO:0007669"/>
    <property type="project" value="TreeGrafter"/>
</dbReference>
<evidence type="ECO:0000256" key="5">
    <source>
        <dbReference type="ARBA" id="ARBA00023125"/>
    </source>
</evidence>
<dbReference type="InterPro" id="IPR050234">
    <property type="entry name" value="Nuclear_hormone_rcpt_NR1"/>
</dbReference>
<evidence type="ECO:0000313" key="10">
    <source>
        <dbReference type="Proteomes" id="UP000675881"/>
    </source>
</evidence>
<dbReference type="InterPro" id="IPR000536">
    <property type="entry name" value="Nucl_hrmn_rcpt_lig-bd"/>
</dbReference>
<dbReference type="GO" id="GO:0008270">
    <property type="term" value="F:zinc ion binding"/>
    <property type="evidence" value="ECO:0007669"/>
    <property type="project" value="UniProtKB-KW"/>
</dbReference>
<dbReference type="GO" id="GO:0000978">
    <property type="term" value="F:RNA polymerase II cis-regulatory region sequence-specific DNA binding"/>
    <property type="evidence" value="ECO:0007669"/>
    <property type="project" value="TreeGrafter"/>
</dbReference>
<dbReference type="GO" id="GO:0030154">
    <property type="term" value="P:cell differentiation"/>
    <property type="evidence" value="ECO:0007669"/>
    <property type="project" value="TreeGrafter"/>
</dbReference>
<dbReference type="InterPro" id="IPR035500">
    <property type="entry name" value="NHR-like_dom_sf"/>
</dbReference>
<feature type="region of interest" description="Disordered" evidence="8">
    <location>
        <begin position="32"/>
        <end position="52"/>
    </location>
</feature>